<dbReference type="RefSeq" id="YP_010358994.1">
    <property type="nucleotide sequence ID" value="NC_062768.1"/>
</dbReference>
<gene>
    <name evidence="1" type="primary">gp_16086</name>
</gene>
<evidence type="ECO:0000313" key="2">
    <source>
        <dbReference type="Proteomes" id="UP000827406"/>
    </source>
</evidence>
<protein>
    <submittedName>
        <fullName evidence="1">Uncharacterized protein</fullName>
    </submittedName>
</protein>
<keyword evidence="2" id="KW-1185">Reference proteome</keyword>
<name>A0AAE7RZR6_9CAUD</name>
<sequence length="50" mass="5634">MEEIIPQNSGIDLWDDSAMVISQEDLTIAPIVLEPIEVDFSLPQSNNNYE</sequence>
<reference evidence="1 2" key="1">
    <citation type="submission" date="2021-04" db="EMBL/GenBank/DDBJ databases">
        <authorList>
            <person name="Shkoporov A.N."/>
            <person name="Stockdale S.R."/>
            <person name="Guerin E."/>
            <person name="Ross R.P."/>
            <person name="Hill C."/>
        </authorList>
    </citation>
    <scope>NUCLEOTIDE SEQUENCE [LARGE SCALE GENOMIC DNA]</scope>
    <source>
        <strain evidence="2">cr151_1</strain>
    </source>
</reference>
<dbReference type="KEGG" id="vg:75691844"/>
<dbReference type="EMBL" id="MZ130478">
    <property type="protein sequence ID" value="QWM89422.1"/>
    <property type="molecule type" value="Genomic_DNA"/>
</dbReference>
<dbReference type="GeneID" id="75691844"/>
<evidence type="ECO:0000313" key="1">
    <source>
        <dbReference type="EMBL" id="QWM89422.1"/>
    </source>
</evidence>
<proteinExistence type="predicted"/>
<accession>A0AAE7RZR6</accession>
<organism evidence="1 2">
    <name type="scientific">uncultured phage cr151_1</name>
    <dbReference type="NCBI Taxonomy" id="2986406"/>
    <lineage>
        <taxon>Viruses</taxon>
        <taxon>Duplodnaviria</taxon>
        <taxon>Heunggongvirae</taxon>
        <taxon>Uroviricota</taxon>
        <taxon>Caudoviricetes</taxon>
        <taxon>Crassvirales</taxon>
        <taxon>Steigviridae</taxon>
        <taxon>Asinivirinae</taxon>
        <taxon>Kolpuevirus</taxon>
        <taxon>Kolpuevirus coli</taxon>
    </lineage>
</organism>
<dbReference type="Proteomes" id="UP000827406">
    <property type="component" value="Segment"/>
</dbReference>